<evidence type="ECO:0000256" key="1">
    <source>
        <dbReference type="SAM" id="Phobius"/>
    </source>
</evidence>
<keyword evidence="3" id="KW-1185">Reference proteome</keyword>
<proteinExistence type="predicted"/>
<evidence type="ECO:0008006" key="4">
    <source>
        <dbReference type="Google" id="ProtNLM"/>
    </source>
</evidence>
<protein>
    <recommendedName>
        <fullName evidence="4">Copper resistance protein D domain-containing protein</fullName>
    </recommendedName>
</protein>
<dbReference type="Proteomes" id="UP001302719">
    <property type="component" value="Chromosome"/>
</dbReference>
<feature type="transmembrane region" description="Helical" evidence="1">
    <location>
        <begin position="155"/>
        <end position="173"/>
    </location>
</feature>
<gene>
    <name evidence="2" type="ORF">PP769_03605</name>
</gene>
<feature type="transmembrane region" description="Helical" evidence="1">
    <location>
        <begin position="65"/>
        <end position="86"/>
    </location>
</feature>
<dbReference type="AlphaFoldDB" id="A0AA96GC51"/>
<organism evidence="2 3">
    <name type="scientific">Candidatus Nitrospira allomarina</name>
    <dbReference type="NCBI Taxonomy" id="3020900"/>
    <lineage>
        <taxon>Bacteria</taxon>
        <taxon>Pseudomonadati</taxon>
        <taxon>Nitrospirota</taxon>
        <taxon>Nitrospiria</taxon>
        <taxon>Nitrospirales</taxon>
        <taxon>Nitrospiraceae</taxon>
        <taxon>Nitrospira</taxon>
    </lineage>
</organism>
<accession>A0AA96GC51</accession>
<sequence length="175" mass="19559">MESLLGVLTDLNQIIPILVHWLHLLSAVVWIGGLAFLVMAVTPSLKTAVPKQFIRPISETFYRQYKRVVGILLVVILFTGGVNLHYVSEGMVMQSGENVAHHAKYLTVFFIKLALVLGILTIFLYTIIFKNEPTGGETSEELEEMAIEPVPFQRVALWMGVFIILCAAAMKHLHV</sequence>
<dbReference type="EMBL" id="CP116967">
    <property type="protein sequence ID" value="WNM58866.1"/>
    <property type="molecule type" value="Genomic_DNA"/>
</dbReference>
<keyword evidence="1" id="KW-1133">Transmembrane helix</keyword>
<reference evidence="2 3" key="1">
    <citation type="submission" date="2023-01" db="EMBL/GenBank/DDBJ databases">
        <title>Cultivation and genomic characterization of new, ubiquitous marine nitrite-oxidizing bacteria from the Nitrospirales.</title>
        <authorList>
            <person name="Mueller A.J."/>
            <person name="Daebeler A."/>
            <person name="Herbold C.W."/>
            <person name="Kirkegaard R.H."/>
            <person name="Daims H."/>
        </authorList>
    </citation>
    <scope>NUCLEOTIDE SEQUENCE [LARGE SCALE GENOMIC DNA]</scope>
    <source>
        <strain evidence="2 3">VA</strain>
    </source>
</reference>
<keyword evidence="1" id="KW-0812">Transmembrane</keyword>
<name>A0AA96GC51_9BACT</name>
<feature type="transmembrane region" description="Helical" evidence="1">
    <location>
        <begin position="106"/>
        <end position="128"/>
    </location>
</feature>
<evidence type="ECO:0000313" key="2">
    <source>
        <dbReference type="EMBL" id="WNM58866.1"/>
    </source>
</evidence>
<keyword evidence="1" id="KW-0472">Membrane</keyword>
<dbReference type="RefSeq" id="WP_312645298.1">
    <property type="nucleotide sequence ID" value="NZ_CP116967.1"/>
</dbReference>
<feature type="transmembrane region" description="Helical" evidence="1">
    <location>
        <begin position="20"/>
        <end position="45"/>
    </location>
</feature>
<dbReference type="KEGG" id="nall:PP769_03605"/>
<evidence type="ECO:0000313" key="3">
    <source>
        <dbReference type="Proteomes" id="UP001302719"/>
    </source>
</evidence>